<reference evidence="1 2" key="1">
    <citation type="journal article" date="2014" name="Genome Announc.">
        <title>Draft Genome Sequence of Streptomyces roseochromogenes subsp. oscitans DS 12.976, Producer of the Aminocoumarin Antibiotic Clorobiocin.</title>
        <authorList>
            <person name="Ruckert C."/>
            <person name="Kalinowski J."/>
            <person name="Heide L."/>
            <person name="Apel A.K."/>
        </authorList>
    </citation>
    <scope>NUCLEOTIDE SEQUENCE [LARGE SCALE GENOMIC DNA]</scope>
    <source>
        <strain evidence="1 2">DS 12.976</strain>
    </source>
</reference>
<dbReference type="OrthoDB" id="4223559at2"/>
<dbReference type="STRING" id="1352936.M878_06090"/>
<dbReference type="PATRIC" id="fig|1352936.5.peg.1308"/>
<comment type="caution">
    <text evidence="1">The sequence shown here is derived from an EMBL/GenBank/DDBJ whole genome shotgun (WGS) entry which is preliminary data.</text>
</comment>
<proteinExistence type="predicted"/>
<evidence type="ECO:0000313" key="1">
    <source>
        <dbReference type="EMBL" id="EST35388.1"/>
    </source>
</evidence>
<dbReference type="Proteomes" id="UP000017984">
    <property type="component" value="Chromosome"/>
</dbReference>
<accession>V6KTP4</accession>
<dbReference type="EMBL" id="AWQX01000054">
    <property type="protein sequence ID" value="EST35388.1"/>
    <property type="molecule type" value="Genomic_DNA"/>
</dbReference>
<name>V6KTP4_STRRC</name>
<evidence type="ECO:0000313" key="2">
    <source>
        <dbReference type="Proteomes" id="UP000017984"/>
    </source>
</evidence>
<sequence>MAGVTEQQQAHPSMDAPIDAELILDAVSTVLAMSLSTSTRQQIDDKTTRLIGQLSMLLAEELGVERDEEVVALVRASSYLLDMGRRPTETTPAYEAFAFMRDVAIRTRSLLAVYTKRNGIAAP</sequence>
<gene>
    <name evidence="1" type="ORF">M878_06090</name>
</gene>
<dbReference type="AlphaFoldDB" id="V6KTP4"/>
<keyword evidence="2" id="KW-1185">Reference proteome</keyword>
<organism evidence="1 2">
    <name type="scientific">Streptomyces roseochromogenus subsp. oscitans DS 12.976</name>
    <dbReference type="NCBI Taxonomy" id="1352936"/>
    <lineage>
        <taxon>Bacteria</taxon>
        <taxon>Bacillati</taxon>
        <taxon>Actinomycetota</taxon>
        <taxon>Actinomycetes</taxon>
        <taxon>Kitasatosporales</taxon>
        <taxon>Streptomycetaceae</taxon>
        <taxon>Streptomyces</taxon>
    </lineage>
</organism>
<protein>
    <submittedName>
        <fullName evidence="1">Uncharacterized protein</fullName>
    </submittedName>
</protein>
<dbReference type="RefSeq" id="WP_023545216.1">
    <property type="nucleotide sequence ID" value="NZ_CM002285.1"/>
</dbReference>
<dbReference type="HOGENOM" id="CLU_160049_0_0_11"/>